<dbReference type="AlphaFoldDB" id="A0AAQ3L9M3"/>
<dbReference type="Gene3D" id="1.25.40.10">
    <property type="entry name" value="Tetratricopeptide repeat domain"/>
    <property type="match status" value="1"/>
</dbReference>
<dbReference type="PANTHER" id="PTHR35038">
    <property type="entry name" value="DISSIMILATORY SULFITE REDUCTASE SIRA"/>
    <property type="match status" value="1"/>
</dbReference>
<dbReference type="InterPro" id="IPR023155">
    <property type="entry name" value="Cyt_c-552/4"/>
</dbReference>
<feature type="signal peptide" evidence="2">
    <location>
        <begin position="1"/>
        <end position="20"/>
    </location>
</feature>
<protein>
    <submittedName>
        <fullName evidence="5">Tetratricopeptide repeat protein</fullName>
    </submittedName>
</protein>
<dbReference type="InterPro" id="IPR011989">
    <property type="entry name" value="ARM-like"/>
</dbReference>
<evidence type="ECO:0000313" key="6">
    <source>
        <dbReference type="Proteomes" id="UP001304300"/>
    </source>
</evidence>
<evidence type="ECO:0000259" key="3">
    <source>
        <dbReference type="Pfam" id="PF09699"/>
    </source>
</evidence>
<dbReference type="EMBL" id="CP136920">
    <property type="protein sequence ID" value="WOO39403.1"/>
    <property type="molecule type" value="Genomic_DNA"/>
</dbReference>
<dbReference type="SUPFAM" id="SSF48371">
    <property type="entry name" value="ARM repeat"/>
    <property type="match status" value="1"/>
</dbReference>
<dbReference type="Proteomes" id="UP001304300">
    <property type="component" value="Chromosome"/>
</dbReference>
<dbReference type="KEGG" id="puo:RZN69_12330"/>
<evidence type="ECO:0000259" key="4">
    <source>
        <dbReference type="Pfam" id="PF13435"/>
    </source>
</evidence>
<sequence length="731" mass="81221">MCGCKRAWLYVCVLSLLLLAGCGQEKRNGTGTKQVQKVFPETFDPHRLAKVGSDVCLECHADIVEKWSDSHHAWANRPVSAKLDDFAFIPPHRFEEGGFVYELKKEGEAFVLKVTDQDGEVEVHSLEGVIGVDPLVQYLATASNGRFQTTALALDPATREWFDVFAGEGRQPGEWGHWTGQGMNWNANCAYCHMTEYYKNFDLGKESYSSTWLKQGISCVQCHTGIEQHVTSAKQGDYTTGITSLSALQTMESCATCHSRRDQLTPETFRPGDLYADHFALSLPDQPGLYYPDGQIRDEVFVYGSFMMSPMGHAGITCLDCHDPHSNDTILPYENNSLCMRCHGSGLQDAPIIEPTKHSHHAEGSTGNQCVECHMPHTTYMQTDPRRDHGFLSPDPLLTQELGIPNACNGCHTDESVEWAVEWSEKWFGDMLMDKPQRERARAIHAAYEGLPEAARQLLSLSEGEANAAWRATYTGLLGNYANDSEVVMYLRSRLKDESPLVRSRALGGLAYVPGESDVIAGGLDDPVREVRIAAVRAMMARGESIPQGEALKDWETYLHFNADRPQNTFILADEASRAGRIAEAKRINEFAVSLDPVNPEVLRQAAIISSGYGDNEQAKAYLIDALGRAPDDAIYPYSLALIRAEEGELAETVALLQDAVAIDPEFYRAWYNLALALTKLGDWQAASEALNRAAPAFQNDMNWMRTRAVIDQQLDSEQEDGVPPMLRRQP</sequence>
<evidence type="ECO:0000313" key="5">
    <source>
        <dbReference type="EMBL" id="WOO39403.1"/>
    </source>
</evidence>
<gene>
    <name evidence="5" type="ORF">RZN69_12330</name>
</gene>
<reference evidence="5 6" key="1">
    <citation type="submission" date="2023-10" db="EMBL/GenBank/DDBJ databases">
        <title>Rubellicoccus peritrichatus gen. nov., sp. nov., isolated from an algae of coral reef tank.</title>
        <authorList>
            <person name="Luo J."/>
        </authorList>
    </citation>
    <scope>NUCLEOTIDE SEQUENCE [LARGE SCALE GENOMIC DNA]</scope>
    <source>
        <strain evidence="5 6">CR14</strain>
    </source>
</reference>
<dbReference type="Gene3D" id="1.25.10.10">
    <property type="entry name" value="Leucine-rich Repeat Variant"/>
    <property type="match status" value="1"/>
</dbReference>
<keyword evidence="6" id="KW-1185">Reference proteome</keyword>
<dbReference type="SUPFAM" id="SSF48452">
    <property type="entry name" value="TPR-like"/>
    <property type="match status" value="1"/>
</dbReference>
<feature type="chain" id="PRO_5042889659" evidence="2">
    <location>
        <begin position="21"/>
        <end position="731"/>
    </location>
</feature>
<keyword evidence="1 2" id="KW-0732">Signal</keyword>
<dbReference type="SMART" id="SM00028">
    <property type="entry name" value="TPR"/>
    <property type="match status" value="3"/>
</dbReference>
<feature type="domain" description="Doubled CXXCH motif" evidence="3">
    <location>
        <begin position="317"/>
        <end position="345"/>
    </location>
</feature>
<name>A0AAQ3L9M3_9BACT</name>
<accession>A0AAQ3L9M3</accession>
<dbReference type="Gene3D" id="1.10.1130.10">
    <property type="entry name" value="Flavocytochrome C3, Chain A"/>
    <property type="match status" value="2"/>
</dbReference>
<dbReference type="InterPro" id="IPR051829">
    <property type="entry name" value="Multiheme_Cytochr_ET"/>
</dbReference>
<dbReference type="InterPro" id="IPR036280">
    <property type="entry name" value="Multihaem_cyt_sf"/>
</dbReference>
<dbReference type="PROSITE" id="PS51257">
    <property type="entry name" value="PROKAR_LIPOPROTEIN"/>
    <property type="match status" value="1"/>
</dbReference>
<dbReference type="SUPFAM" id="SSF48695">
    <property type="entry name" value="Multiheme cytochromes"/>
    <property type="match status" value="1"/>
</dbReference>
<dbReference type="InterPro" id="IPR019734">
    <property type="entry name" value="TPR_rpt"/>
</dbReference>
<dbReference type="Pfam" id="PF13435">
    <property type="entry name" value="Cytochrome_C554"/>
    <property type="match status" value="1"/>
</dbReference>
<dbReference type="Pfam" id="PF09699">
    <property type="entry name" value="Paired_CXXCH_1"/>
    <property type="match status" value="1"/>
</dbReference>
<evidence type="ECO:0000256" key="2">
    <source>
        <dbReference type="SAM" id="SignalP"/>
    </source>
</evidence>
<dbReference type="InterPro" id="IPR010177">
    <property type="entry name" value="Paired_CXXCH_1"/>
</dbReference>
<dbReference type="PANTHER" id="PTHR35038:SF8">
    <property type="entry name" value="C-TYPE POLYHEME CYTOCHROME OMCC"/>
    <property type="match status" value="1"/>
</dbReference>
<dbReference type="InterPro" id="IPR016024">
    <property type="entry name" value="ARM-type_fold"/>
</dbReference>
<dbReference type="InterPro" id="IPR011990">
    <property type="entry name" value="TPR-like_helical_dom_sf"/>
</dbReference>
<evidence type="ECO:0000256" key="1">
    <source>
        <dbReference type="ARBA" id="ARBA00022729"/>
    </source>
</evidence>
<feature type="domain" description="Cytochrome c-552/4" evidence="4">
    <location>
        <begin position="184"/>
        <end position="224"/>
    </location>
</feature>
<dbReference type="CDD" id="cd08168">
    <property type="entry name" value="Cytochrom_C3"/>
    <property type="match status" value="1"/>
</dbReference>
<dbReference type="Pfam" id="PF14559">
    <property type="entry name" value="TPR_19"/>
    <property type="match status" value="1"/>
</dbReference>
<organism evidence="5 6">
    <name type="scientific">Rubellicoccus peritrichatus</name>
    <dbReference type="NCBI Taxonomy" id="3080537"/>
    <lineage>
        <taxon>Bacteria</taxon>
        <taxon>Pseudomonadati</taxon>
        <taxon>Verrucomicrobiota</taxon>
        <taxon>Opitutia</taxon>
        <taxon>Puniceicoccales</taxon>
        <taxon>Cerasicoccaceae</taxon>
        <taxon>Rubellicoccus</taxon>
    </lineage>
</organism>
<dbReference type="RefSeq" id="WP_317831282.1">
    <property type="nucleotide sequence ID" value="NZ_CP136920.1"/>
</dbReference>
<proteinExistence type="predicted"/>